<evidence type="ECO:0000313" key="3">
    <source>
        <dbReference type="Proteomes" id="UP000001784"/>
    </source>
</evidence>
<accession>A0LLS8</accession>
<feature type="compositionally biased region" description="Basic and acidic residues" evidence="1">
    <location>
        <begin position="59"/>
        <end position="76"/>
    </location>
</feature>
<feature type="region of interest" description="Disordered" evidence="1">
    <location>
        <begin position="59"/>
        <end position="80"/>
    </location>
</feature>
<dbReference type="EMBL" id="CP000478">
    <property type="protein sequence ID" value="ABK18380.1"/>
    <property type="molecule type" value="Genomic_DNA"/>
</dbReference>
<dbReference type="AlphaFoldDB" id="A0LLS8"/>
<protein>
    <submittedName>
        <fullName evidence="2">Uncharacterized protein</fullName>
    </submittedName>
</protein>
<dbReference type="InParanoid" id="A0LLS8"/>
<evidence type="ECO:0000256" key="1">
    <source>
        <dbReference type="SAM" id="MobiDB-lite"/>
    </source>
</evidence>
<dbReference type="STRING" id="335543.Sfum_2702"/>
<sequence>MDVMLYYLSRSMFVETTRLSNPPKFASLRRCAPFARNAPNLHPHTVCSGHCRKSDFIEKSPSREPVSIHEGARPERSSPAFGRHCLAGELVKEGAFAPLIRQ</sequence>
<dbReference type="KEGG" id="sfu:Sfum_2702"/>
<dbReference type="Proteomes" id="UP000001784">
    <property type="component" value="Chromosome"/>
</dbReference>
<proteinExistence type="predicted"/>
<dbReference type="HOGENOM" id="CLU_2276073_0_0_7"/>
<evidence type="ECO:0000313" key="2">
    <source>
        <dbReference type="EMBL" id="ABK18380.1"/>
    </source>
</evidence>
<organism evidence="2 3">
    <name type="scientific">Syntrophobacter fumaroxidans (strain DSM 10017 / MPOB)</name>
    <dbReference type="NCBI Taxonomy" id="335543"/>
    <lineage>
        <taxon>Bacteria</taxon>
        <taxon>Pseudomonadati</taxon>
        <taxon>Thermodesulfobacteriota</taxon>
        <taxon>Syntrophobacteria</taxon>
        <taxon>Syntrophobacterales</taxon>
        <taxon>Syntrophobacteraceae</taxon>
        <taxon>Syntrophobacter</taxon>
    </lineage>
</organism>
<reference evidence="2 3" key="1">
    <citation type="submission" date="2006-10" db="EMBL/GenBank/DDBJ databases">
        <title>Complete sequence of Syntrophobacter fumaroxidans MPOB.</title>
        <authorList>
            <consortium name="US DOE Joint Genome Institute"/>
            <person name="Copeland A."/>
            <person name="Lucas S."/>
            <person name="Lapidus A."/>
            <person name="Barry K."/>
            <person name="Detter J.C."/>
            <person name="Glavina del Rio T."/>
            <person name="Hammon N."/>
            <person name="Israni S."/>
            <person name="Pitluck S."/>
            <person name="Goltsman E.G."/>
            <person name="Martinez M."/>
            <person name="Schmutz J."/>
            <person name="Larimer F."/>
            <person name="Land M."/>
            <person name="Hauser L."/>
            <person name="Kyrpides N."/>
            <person name="Kim E."/>
            <person name="Boone D.R."/>
            <person name="Brockman F."/>
            <person name="Culley D."/>
            <person name="Ferry J."/>
            <person name="Gunsalus R."/>
            <person name="McInerney M.J."/>
            <person name="Morrison M."/>
            <person name="Plugge C."/>
            <person name="Rohlin L."/>
            <person name="Scholten J."/>
            <person name="Sieber J."/>
            <person name="Stams A.J.M."/>
            <person name="Worm P."/>
            <person name="Henstra A.M."/>
            <person name="Richardson P."/>
        </authorList>
    </citation>
    <scope>NUCLEOTIDE SEQUENCE [LARGE SCALE GENOMIC DNA]</scope>
    <source>
        <strain evidence="3">DSM 10017 / MPOB</strain>
    </source>
</reference>
<keyword evidence="3" id="KW-1185">Reference proteome</keyword>
<name>A0LLS8_SYNFM</name>
<gene>
    <name evidence="2" type="ordered locus">Sfum_2702</name>
</gene>